<proteinExistence type="predicted"/>
<dbReference type="Pfam" id="PF00717">
    <property type="entry name" value="Peptidase_S24"/>
    <property type="match status" value="1"/>
</dbReference>
<dbReference type="PANTHER" id="PTHR33516">
    <property type="entry name" value="LEXA REPRESSOR"/>
    <property type="match status" value="1"/>
</dbReference>
<evidence type="ECO:0000313" key="2">
    <source>
        <dbReference type="EMBL" id="ASR89218.1"/>
    </source>
</evidence>
<dbReference type="CDD" id="cd06529">
    <property type="entry name" value="S24_LexA-like"/>
    <property type="match status" value="1"/>
</dbReference>
<accession>A0AB33CYV8</accession>
<dbReference type="KEGG" id="afq:AFA_07040"/>
<protein>
    <recommendedName>
        <fullName evidence="1">Peptidase S24/S26A/S26B/S26C domain-containing protein</fullName>
    </recommendedName>
</protein>
<gene>
    <name evidence="2" type="ORF">AFA_07040</name>
</gene>
<sequence>MLNMDIYSIRRRNLQRLIEDRAHGNAADFARSIGRTRAQLAQYLSSTYNGGRSIGERVARAIEKEVGLEAHSLDQQGYGYGAKRDFDSNVQNAMMGERRIPLLNYVQAGVFRDPGQNFTFEEVEYLLTDLCLSERSFALQIKGDSMLPDFKEGDRIIVDCELTPRPGDYVVAKNSEEEATFKKYRLLCIDEGGQEIFELVPLNEDYPSIRSDQHAIEIIGTMVEHRKYYRRS</sequence>
<feature type="domain" description="Peptidase S24/S26A/S26B/S26C" evidence="1">
    <location>
        <begin position="101"/>
        <end position="223"/>
    </location>
</feature>
<dbReference type="InterPro" id="IPR039418">
    <property type="entry name" value="LexA-like"/>
</dbReference>
<name>A0AB33CYV8_ALCFA</name>
<dbReference type="Proteomes" id="UP000214561">
    <property type="component" value="Chromosome"/>
</dbReference>
<dbReference type="InterPro" id="IPR050077">
    <property type="entry name" value="LexA_repressor"/>
</dbReference>
<dbReference type="EMBL" id="CP021641">
    <property type="protein sequence ID" value="ASR89218.1"/>
    <property type="molecule type" value="Genomic_DNA"/>
</dbReference>
<dbReference type="AlphaFoldDB" id="A0AB33CYV8"/>
<evidence type="ECO:0000259" key="1">
    <source>
        <dbReference type="Pfam" id="PF00717"/>
    </source>
</evidence>
<dbReference type="Gene3D" id="2.10.109.10">
    <property type="entry name" value="Umud Fragment, subunit A"/>
    <property type="match status" value="1"/>
</dbReference>
<dbReference type="InterPro" id="IPR036286">
    <property type="entry name" value="LexA/Signal_pep-like_sf"/>
</dbReference>
<dbReference type="InterPro" id="IPR015927">
    <property type="entry name" value="Peptidase_S24_S26A/B/C"/>
</dbReference>
<evidence type="ECO:0000313" key="3">
    <source>
        <dbReference type="Proteomes" id="UP000214561"/>
    </source>
</evidence>
<dbReference type="SUPFAM" id="SSF51306">
    <property type="entry name" value="LexA/Signal peptidase"/>
    <property type="match status" value="1"/>
</dbReference>
<organism evidence="2 3">
    <name type="scientific">Alcaligenes faecalis</name>
    <dbReference type="NCBI Taxonomy" id="511"/>
    <lineage>
        <taxon>Bacteria</taxon>
        <taxon>Pseudomonadati</taxon>
        <taxon>Pseudomonadota</taxon>
        <taxon>Betaproteobacteria</taxon>
        <taxon>Burkholderiales</taxon>
        <taxon>Alcaligenaceae</taxon>
        <taxon>Alcaligenes</taxon>
    </lineage>
</organism>
<dbReference type="PANTHER" id="PTHR33516:SF2">
    <property type="entry name" value="LEXA REPRESSOR-RELATED"/>
    <property type="match status" value="1"/>
</dbReference>
<reference evidence="2 3" key="1">
    <citation type="submission" date="2017-05" db="EMBL/GenBank/DDBJ databases">
        <authorList>
            <person name="Qiu J.G."/>
            <person name="He J."/>
        </authorList>
    </citation>
    <scope>NUCLEOTIDE SEQUENCE [LARGE SCALE GENOMIC DNA]</scope>
    <source>
        <strain evidence="2 3">JQ135</strain>
    </source>
</reference>